<evidence type="ECO:0000313" key="1">
    <source>
        <dbReference type="EMBL" id="NHN31166.1"/>
    </source>
</evidence>
<dbReference type="RefSeq" id="WP_166150950.1">
    <property type="nucleotide sequence ID" value="NZ_JAAOIW010000005.1"/>
</dbReference>
<gene>
    <name evidence="1" type="ORF">G9U52_15105</name>
</gene>
<dbReference type="EMBL" id="JAAOIW010000005">
    <property type="protein sequence ID" value="NHN31166.1"/>
    <property type="molecule type" value="Genomic_DNA"/>
</dbReference>
<name>A0ABX0JB39_9BACL</name>
<dbReference type="Proteomes" id="UP001165962">
    <property type="component" value="Unassembled WGS sequence"/>
</dbReference>
<accession>A0ABX0JB39</accession>
<proteinExistence type="predicted"/>
<evidence type="ECO:0000313" key="2">
    <source>
        <dbReference type="Proteomes" id="UP001165962"/>
    </source>
</evidence>
<keyword evidence="2" id="KW-1185">Reference proteome</keyword>
<protein>
    <submittedName>
        <fullName evidence="1">Uncharacterized protein</fullName>
    </submittedName>
</protein>
<comment type="caution">
    <text evidence="1">The sequence shown here is derived from an EMBL/GenBank/DDBJ whole genome shotgun (WGS) entry which is preliminary data.</text>
</comment>
<sequence>MERLHTMPADIITYQCPKCQRKIRVLADEVNDHGCICGWEPEDEREFNEELCETIGSYVKDCVERGLIPDAFAFSTIHLRDYGRVPGEVIDAIITEELVKHARN</sequence>
<reference evidence="1" key="1">
    <citation type="submission" date="2020-03" db="EMBL/GenBank/DDBJ databases">
        <title>Draft sequencing of Paenibacilllus sp. S3N08.</title>
        <authorList>
            <person name="Kim D.-U."/>
        </authorList>
    </citation>
    <scope>NUCLEOTIDE SEQUENCE</scope>
    <source>
        <strain evidence="1">S3N08</strain>
    </source>
</reference>
<organism evidence="1 2">
    <name type="scientific">Paenibacillus agricola</name>
    <dbReference type="NCBI Taxonomy" id="2716264"/>
    <lineage>
        <taxon>Bacteria</taxon>
        <taxon>Bacillati</taxon>
        <taxon>Bacillota</taxon>
        <taxon>Bacilli</taxon>
        <taxon>Bacillales</taxon>
        <taxon>Paenibacillaceae</taxon>
        <taxon>Paenibacillus</taxon>
    </lineage>
</organism>